<accession>A0ABS7LHS5</accession>
<proteinExistence type="predicted"/>
<gene>
    <name evidence="1" type="ORF">HJA87_13645</name>
</gene>
<sequence>MMAIQQQRRDSGTGVSLVKSDNRVDFSPQRFFCQFLGCLRTHDLNLLWSFQSEYHLPFC</sequence>
<reference evidence="1 2" key="1">
    <citation type="submission" date="2020-06" db="EMBL/GenBank/DDBJ databases">
        <title>Global-level population genomics: horizontal gene transfer, symbiosis and evolution in Rhizobia.</title>
        <authorList>
            <person name="Gai Y."/>
        </authorList>
    </citation>
    <scope>NUCLEOTIDE SEQUENCE [LARGE SCALE GENOMIC DNA]</scope>
    <source>
        <strain evidence="1 2">PLR6_1b</strain>
    </source>
</reference>
<keyword evidence="2" id="KW-1185">Reference proteome</keyword>
<dbReference type="EMBL" id="JABTXI010000004">
    <property type="protein sequence ID" value="MBY3590913.1"/>
    <property type="molecule type" value="Genomic_DNA"/>
</dbReference>
<evidence type="ECO:0000313" key="1">
    <source>
        <dbReference type="EMBL" id="MBY3590913.1"/>
    </source>
</evidence>
<protein>
    <recommendedName>
        <fullName evidence="3">Transposase</fullName>
    </recommendedName>
</protein>
<dbReference type="RefSeq" id="WP_221096939.1">
    <property type="nucleotide sequence ID" value="NZ_JABDXA010000013.1"/>
</dbReference>
<evidence type="ECO:0008006" key="3">
    <source>
        <dbReference type="Google" id="ProtNLM"/>
    </source>
</evidence>
<comment type="caution">
    <text evidence="1">The sequence shown here is derived from an EMBL/GenBank/DDBJ whole genome shotgun (WGS) entry which is preliminary data.</text>
</comment>
<dbReference type="Proteomes" id="UP000720124">
    <property type="component" value="Unassembled WGS sequence"/>
</dbReference>
<organism evidence="1 2">
    <name type="scientific">Rhizobium bangladeshense</name>
    <dbReference type="NCBI Taxonomy" id="1138189"/>
    <lineage>
        <taxon>Bacteria</taxon>
        <taxon>Pseudomonadati</taxon>
        <taxon>Pseudomonadota</taxon>
        <taxon>Alphaproteobacteria</taxon>
        <taxon>Hyphomicrobiales</taxon>
        <taxon>Rhizobiaceae</taxon>
        <taxon>Rhizobium/Agrobacterium group</taxon>
        <taxon>Rhizobium</taxon>
    </lineage>
</organism>
<evidence type="ECO:0000313" key="2">
    <source>
        <dbReference type="Proteomes" id="UP000720124"/>
    </source>
</evidence>
<name>A0ABS7LHS5_9HYPH</name>